<dbReference type="PANTHER" id="PTHR12287:SF23">
    <property type="entry name" value="AROUSER, ISOFORM A-RELATED"/>
    <property type="match status" value="1"/>
</dbReference>
<keyword evidence="6" id="KW-0418">Kinase</keyword>
<evidence type="ECO:0000256" key="1">
    <source>
        <dbReference type="ARBA" id="ARBA00022443"/>
    </source>
</evidence>
<feature type="compositionally biased region" description="Basic residues" evidence="3">
    <location>
        <begin position="56"/>
        <end position="67"/>
    </location>
</feature>
<accession>A0A922HYB8</accession>
<dbReference type="GO" id="GO:0007266">
    <property type="term" value="P:Rho protein signal transduction"/>
    <property type="evidence" value="ECO:0007669"/>
    <property type="project" value="TreeGrafter"/>
</dbReference>
<keyword evidence="4" id="KW-0812">Transmembrane</keyword>
<evidence type="ECO:0000256" key="3">
    <source>
        <dbReference type="SAM" id="MobiDB-lite"/>
    </source>
</evidence>
<feature type="transmembrane region" description="Helical" evidence="4">
    <location>
        <begin position="239"/>
        <end position="261"/>
    </location>
</feature>
<sequence>MANKIYTDQEEILTSRSLSMQNNNNKSRSHSHPTSFDDSDYEDQQNNNGDNNPRIIAHHHQHHKHNSSTRTNNNKELTVTRGEILEILDDSRKWWKARNSRGQIAHVPHTIVGEIESNICFWYRRRCSAVVKVEVVAGLFIADLAVVVVVFDAVVERFVKAVRVGLAAAAVVVPLVVLLDAVGRFVKPVERLVAVDRDDNAVLVTGFLSAVLVIAAGLLPVVVFVLFEDLVAVVKRDDIAGRVVAVIFGAKVFVPATVLVFDVLPVVAVLIVAFDGTVLLTGTVTGATEEDKDLLTRLTSSSLLPLISITSDDDSDMSILESSISLTILLSNLPNKSPLGIDLSVIPLIISSLMFRKTGALISSVFCNEIFDTFSRISFIFSSWLVVFIDCSISSSLAVATAAA</sequence>
<dbReference type="GO" id="GO:0016301">
    <property type="term" value="F:kinase activity"/>
    <property type="evidence" value="ECO:0007669"/>
    <property type="project" value="UniProtKB-KW"/>
</dbReference>
<dbReference type="Gene3D" id="2.30.30.40">
    <property type="entry name" value="SH3 Domains"/>
    <property type="match status" value="1"/>
</dbReference>
<feature type="transmembrane region" description="Helical" evidence="4">
    <location>
        <begin position="202"/>
        <end position="227"/>
    </location>
</feature>
<protein>
    <submittedName>
        <fullName evidence="6">Epidermal growth factor receptor kinase substrate 8-like</fullName>
    </submittedName>
</protein>
<dbReference type="InterPro" id="IPR036028">
    <property type="entry name" value="SH3-like_dom_sf"/>
</dbReference>
<keyword evidence="4" id="KW-1133">Transmembrane helix</keyword>
<comment type="caution">
    <text evidence="6">The sequence shown here is derived from an EMBL/GenBank/DDBJ whole genome shotgun (WGS) entry which is preliminary data.</text>
</comment>
<reference evidence="6" key="1">
    <citation type="submission" date="2013-05" db="EMBL/GenBank/DDBJ databases">
        <authorList>
            <person name="Yim A.K.Y."/>
            <person name="Chan T.F."/>
            <person name="Ji K.M."/>
            <person name="Liu X.Y."/>
            <person name="Zhou J.W."/>
            <person name="Li R.Q."/>
            <person name="Yang K.Y."/>
            <person name="Li J."/>
            <person name="Li M."/>
            <person name="Law P.T.W."/>
            <person name="Wu Y.L."/>
            <person name="Cai Z.L."/>
            <person name="Qin H."/>
            <person name="Bao Y."/>
            <person name="Leung R.K.K."/>
            <person name="Ng P.K.S."/>
            <person name="Zou J."/>
            <person name="Zhong X.J."/>
            <person name="Ran P.X."/>
            <person name="Zhong N.S."/>
            <person name="Liu Z.G."/>
            <person name="Tsui S.K.W."/>
        </authorList>
    </citation>
    <scope>NUCLEOTIDE SEQUENCE</scope>
    <source>
        <strain evidence="6">Derf</strain>
        <tissue evidence="6">Whole organism</tissue>
    </source>
</reference>
<feature type="region of interest" description="Disordered" evidence="3">
    <location>
        <begin position="20"/>
        <end position="75"/>
    </location>
</feature>
<proteinExistence type="predicted"/>
<name>A0A922HYB8_DERFA</name>
<keyword evidence="6" id="KW-0675">Receptor</keyword>
<evidence type="ECO:0000313" key="7">
    <source>
        <dbReference type="Proteomes" id="UP000790347"/>
    </source>
</evidence>
<feature type="transmembrane region" description="Helical" evidence="4">
    <location>
        <begin position="135"/>
        <end position="155"/>
    </location>
</feature>
<dbReference type="GO" id="GO:0035023">
    <property type="term" value="P:regulation of Rho protein signal transduction"/>
    <property type="evidence" value="ECO:0007669"/>
    <property type="project" value="TreeGrafter"/>
</dbReference>
<dbReference type="InterPro" id="IPR039801">
    <property type="entry name" value="EPS8-like"/>
</dbReference>
<evidence type="ECO:0000256" key="2">
    <source>
        <dbReference type="PROSITE-ProRule" id="PRU00192"/>
    </source>
</evidence>
<evidence type="ECO:0000256" key="4">
    <source>
        <dbReference type="SAM" id="Phobius"/>
    </source>
</evidence>
<dbReference type="Pfam" id="PF00018">
    <property type="entry name" value="SH3_1"/>
    <property type="match status" value="1"/>
</dbReference>
<feature type="domain" description="SH3" evidence="5">
    <location>
        <begin position="50"/>
        <end position="117"/>
    </location>
</feature>
<dbReference type="GO" id="GO:0003779">
    <property type="term" value="F:actin binding"/>
    <property type="evidence" value="ECO:0007669"/>
    <property type="project" value="TreeGrafter"/>
</dbReference>
<gene>
    <name evidence="6" type="primary">EPS8_2</name>
    <name evidence="6" type="ORF">DERF_009064</name>
</gene>
<keyword evidence="1 2" id="KW-0728">SH3 domain</keyword>
<dbReference type="AlphaFoldDB" id="A0A922HYB8"/>
<feature type="transmembrane region" description="Helical" evidence="4">
    <location>
        <begin position="162"/>
        <end position="182"/>
    </location>
</feature>
<evidence type="ECO:0000313" key="6">
    <source>
        <dbReference type="EMBL" id="KAH9510541.1"/>
    </source>
</evidence>
<keyword evidence="7" id="KW-1185">Reference proteome</keyword>
<dbReference type="SUPFAM" id="SSF50044">
    <property type="entry name" value="SH3-domain"/>
    <property type="match status" value="1"/>
</dbReference>
<dbReference type="EMBL" id="ASGP02000004">
    <property type="protein sequence ID" value="KAH9510541.1"/>
    <property type="molecule type" value="Genomic_DNA"/>
</dbReference>
<dbReference type="PANTHER" id="PTHR12287">
    <property type="entry name" value="EPIDERMAL GROWTH FACTOR RECEPTOR KINASE SUBSTRATE EPS8-RELATED PROTEIN"/>
    <property type="match status" value="1"/>
</dbReference>
<organism evidence="6 7">
    <name type="scientific">Dermatophagoides farinae</name>
    <name type="common">American house dust mite</name>
    <dbReference type="NCBI Taxonomy" id="6954"/>
    <lineage>
        <taxon>Eukaryota</taxon>
        <taxon>Metazoa</taxon>
        <taxon>Ecdysozoa</taxon>
        <taxon>Arthropoda</taxon>
        <taxon>Chelicerata</taxon>
        <taxon>Arachnida</taxon>
        <taxon>Acari</taxon>
        <taxon>Acariformes</taxon>
        <taxon>Sarcoptiformes</taxon>
        <taxon>Astigmata</taxon>
        <taxon>Psoroptidia</taxon>
        <taxon>Analgoidea</taxon>
        <taxon>Pyroglyphidae</taxon>
        <taxon>Dermatophagoidinae</taxon>
        <taxon>Dermatophagoides</taxon>
    </lineage>
</organism>
<feature type="transmembrane region" description="Helical" evidence="4">
    <location>
        <begin position="267"/>
        <end position="287"/>
    </location>
</feature>
<dbReference type="GO" id="GO:0005886">
    <property type="term" value="C:plasma membrane"/>
    <property type="evidence" value="ECO:0007669"/>
    <property type="project" value="TreeGrafter"/>
</dbReference>
<keyword evidence="6" id="KW-0808">Transferase</keyword>
<dbReference type="InterPro" id="IPR001452">
    <property type="entry name" value="SH3_domain"/>
</dbReference>
<feature type="compositionally biased region" description="Polar residues" evidence="3">
    <location>
        <begin position="20"/>
        <end position="36"/>
    </location>
</feature>
<keyword evidence="4" id="KW-0472">Membrane</keyword>
<evidence type="ECO:0000259" key="5">
    <source>
        <dbReference type="PROSITE" id="PS50002"/>
    </source>
</evidence>
<reference evidence="6" key="2">
    <citation type="journal article" date="2022" name="Res Sq">
        <title>Comparative Genomics Reveals Insights into the Divergent Evolution of Astigmatic Mites and Household Pest Adaptations.</title>
        <authorList>
            <person name="Xiong Q."/>
            <person name="Wan A.T.-Y."/>
            <person name="Liu X.-Y."/>
            <person name="Fung C.S.-H."/>
            <person name="Xiao X."/>
            <person name="Malainual N."/>
            <person name="Hou J."/>
            <person name="Wang L."/>
            <person name="Wang M."/>
            <person name="Yang K."/>
            <person name="Cui Y."/>
            <person name="Leung E."/>
            <person name="Nong W."/>
            <person name="Shin S.-K."/>
            <person name="Au S."/>
            <person name="Jeong K.Y."/>
            <person name="Chew F.T."/>
            <person name="Hui J."/>
            <person name="Leung T.F."/>
            <person name="Tungtrongchitr A."/>
            <person name="Zhong N."/>
            <person name="Liu Z."/>
            <person name="Tsui S."/>
        </authorList>
    </citation>
    <scope>NUCLEOTIDE SEQUENCE</scope>
    <source>
        <strain evidence="6">Derf</strain>
        <tissue evidence="6">Whole organism</tissue>
    </source>
</reference>
<dbReference type="PROSITE" id="PS50002">
    <property type="entry name" value="SH3"/>
    <property type="match status" value="1"/>
</dbReference>
<dbReference type="Proteomes" id="UP000790347">
    <property type="component" value="Unassembled WGS sequence"/>
</dbReference>